<dbReference type="EnsemblMetazoa" id="CapteT190092">
    <property type="protein sequence ID" value="CapteP190092"/>
    <property type="gene ID" value="CapteG190092"/>
</dbReference>
<evidence type="ECO:0000313" key="3">
    <source>
        <dbReference type="EMBL" id="ELT89752.1"/>
    </source>
</evidence>
<dbReference type="InterPro" id="IPR002933">
    <property type="entry name" value="Peptidase_M20"/>
</dbReference>
<dbReference type="PANTHER" id="PTHR30575">
    <property type="entry name" value="PEPTIDASE M20"/>
    <property type="match status" value="1"/>
</dbReference>
<dbReference type="InterPro" id="IPR017439">
    <property type="entry name" value="Amidohydrolase"/>
</dbReference>
<proteinExistence type="inferred from homology"/>
<gene>
    <name evidence="3" type="ORF">CAPTEDRAFT_190092</name>
</gene>
<organism evidence="3">
    <name type="scientific">Capitella teleta</name>
    <name type="common">Polychaete worm</name>
    <dbReference type="NCBI Taxonomy" id="283909"/>
    <lineage>
        <taxon>Eukaryota</taxon>
        <taxon>Metazoa</taxon>
        <taxon>Spiralia</taxon>
        <taxon>Lophotrochozoa</taxon>
        <taxon>Annelida</taxon>
        <taxon>Polychaeta</taxon>
        <taxon>Sedentaria</taxon>
        <taxon>Scolecida</taxon>
        <taxon>Capitellidae</taxon>
        <taxon>Capitella</taxon>
    </lineage>
</organism>
<evidence type="ECO:0000256" key="1">
    <source>
        <dbReference type="PIRNR" id="PIRNR037226"/>
    </source>
</evidence>
<dbReference type="Gene3D" id="3.30.70.360">
    <property type="match status" value="1"/>
</dbReference>
<dbReference type="PANTHER" id="PTHR30575:SF0">
    <property type="entry name" value="XAA-ARG DIPEPTIDASE"/>
    <property type="match status" value="1"/>
</dbReference>
<dbReference type="HOGENOM" id="CLU_031812_1_1_1"/>
<reference evidence="5" key="1">
    <citation type="submission" date="2012-12" db="EMBL/GenBank/DDBJ databases">
        <authorList>
            <person name="Hellsten U."/>
            <person name="Grimwood J."/>
            <person name="Chapman J.A."/>
            <person name="Shapiro H."/>
            <person name="Aerts A."/>
            <person name="Otillar R.P."/>
            <person name="Terry A.Y."/>
            <person name="Boore J.L."/>
            <person name="Simakov O."/>
            <person name="Marletaz F."/>
            <person name="Cho S.-J."/>
            <person name="Edsinger-Gonzales E."/>
            <person name="Havlak P."/>
            <person name="Kuo D.-H."/>
            <person name="Larsson T."/>
            <person name="Lv J."/>
            <person name="Arendt D."/>
            <person name="Savage R."/>
            <person name="Osoegawa K."/>
            <person name="de Jong P."/>
            <person name="Lindberg D.R."/>
            <person name="Seaver E.C."/>
            <person name="Weisblat D.A."/>
            <person name="Putnam N.H."/>
            <person name="Grigoriev I.V."/>
            <person name="Rokhsar D.S."/>
        </authorList>
    </citation>
    <scope>NUCLEOTIDE SEQUENCE</scope>
    <source>
        <strain evidence="5">I ESC-2004</strain>
    </source>
</reference>
<dbReference type="SUPFAM" id="SSF53187">
    <property type="entry name" value="Zn-dependent exopeptidases"/>
    <property type="match status" value="1"/>
</dbReference>
<evidence type="ECO:0000313" key="5">
    <source>
        <dbReference type="Proteomes" id="UP000014760"/>
    </source>
</evidence>
<evidence type="ECO:0000259" key="2">
    <source>
        <dbReference type="Pfam" id="PF07687"/>
    </source>
</evidence>
<feature type="domain" description="Peptidase M20 dimerisation" evidence="2">
    <location>
        <begin position="182"/>
        <end position="264"/>
    </location>
</feature>
<dbReference type="InterPro" id="IPR011650">
    <property type="entry name" value="Peptidase_M20_dimer"/>
</dbReference>
<dbReference type="OMA" id="HYAITDT"/>
<dbReference type="NCBIfam" id="TIGR01891">
    <property type="entry name" value="amidohydrolases"/>
    <property type="match status" value="1"/>
</dbReference>
<sequence>MTSKESLKQAANDAIDQCADTLLQINRDIWNNPEVAFAEVHAHHILTDFFEGRGFSNVRSSYVLPTGFRAEYGSSERGSNIAVVCEYDALPGIGHACGHNLIAEVGAGAAIGIKAAMDIAKTGGHHLGQLTVMGTPAEEGCGGKIDFINANAWRDVDLALMAHPWAMNTTDTSGFLARSRVSVKYHGKASHAAGSPWEGVNALDAAVLAYSAISTLRQQCKPTCMMHGVIVNGGTKPNIIPELSELDFYFRASSMKDLEELQLKATGCFQGAAAATGCSLEMIWNPKPYANVLSNPVLIGLYEKNAASLGVEMDNSKQGIPVGSTDMGNVSQLIPSIHPFFAIGTKAANHTREFTQAAGTIEAHRCAMQQAKVLAMVAIDVYCDKELASTVAESFQEQLTE</sequence>
<dbReference type="FunFam" id="3.30.70.360:FF:000004">
    <property type="entry name" value="Peptidase M20 domain-containing protein 2"/>
    <property type="match status" value="1"/>
</dbReference>
<dbReference type="Proteomes" id="UP000014760">
    <property type="component" value="Unassembled WGS sequence"/>
</dbReference>
<dbReference type="EMBL" id="KB311202">
    <property type="protein sequence ID" value="ELT89752.1"/>
    <property type="molecule type" value="Genomic_DNA"/>
</dbReference>
<comment type="similarity">
    <text evidence="1">Belongs to the peptidase M20A family.</text>
</comment>
<name>R7TE65_CAPTE</name>
<evidence type="ECO:0000313" key="4">
    <source>
        <dbReference type="EnsemblMetazoa" id="CapteP190092"/>
    </source>
</evidence>
<keyword evidence="5" id="KW-1185">Reference proteome</keyword>
<dbReference type="OrthoDB" id="6119954at2759"/>
<reference evidence="3 5" key="2">
    <citation type="journal article" date="2013" name="Nature">
        <title>Insights into bilaterian evolution from three spiralian genomes.</title>
        <authorList>
            <person name="Simakov O."/>
            <person name="Marletaz F."/>
            <person name="Cho S.J."/>
            <person name="Edsinger-Gonzales E."/>
            <person name="Havlak P."/>
            <person name="Hellsten U."/>
            <person name="Kuo D.H."/>
            <person name="Larsson T."/>
            <person name="Lv J."/>
            <person name="Arendt D."/>
            <person name="Savage R."/>
            <person name="Osoegawa K."/>
            <person name="de Jong P."/>
            <person name="Grimwood J."/>
            <person name="Chapman J.A."/>
            <person name="Shapiro H."/>
            <person name="Aerts A."/>
            <person name="Otillar R.P."/>
            <person name="Terry A.Y."/>
            <person name="Boore J.L."/>
            <person name="Grigoriev I.V."/>
            <person name="Lindberg D.R."/>
            <person name="Seaver E.C."/>
            <person name="Weisblat D.A."/>
            <person name="Putnam N.H."/>
            <person name="Rokhsar D.S."/>
        </authorList>
    </citation>
    <scope>NUCLEOTIDE SEQUENCE</scope>
    <source>
        <strain evidence="3 5">I ESC-2004</strain>
    </source>
</reference>
<dbReference type="Pfam" id="PF07687">
    <property type="entry name" value="M20_dimer"/>
    <property type="match status" value="1"/>
</dbReference>
<dbReference type="InterPro" id="IPR017144">
    <property type="entry name" value="Xaa-Arg_dipeptidase"/>
</dbReference>
<reference evidence="4" key="3">
    <citation type="submission" date="2015-06" db="UniProtKB">
        <authorList>
            <consortium name="EnsemblMetazoa"/>
        </authorList>
    </citation>
    <scope>IDENTIFICATION</scope>
</reference>
<dbReference type="PIRSF" id="PIRSF037226">
    <property type="entry name" value="Amidohydrolase_ACY1L2_prd"/>
    <property type="match status" value="1"/>
</dbReference>
<dbReference type="EMBL" id="AMQN01014721">
    <property type="status" value="NOT_ANNOTATED_CDS"/>
    <property type="molecule type" value="Genomic_DNA"/>
</dbReference>
<dbReference type="GO" id="GO:0016805">
    <property type="term" value="F:dipeptidase activity"/>
    <property type="evidence" value="ECO:0007669"/>
    <property type="project" value="InterPro"/>
</dbReference>
<dbReference type="Gene3D" id="3.40.630.10">
    <property type="entry name" value="Zn peptidases"/>
    <property type="match status" value="1"/>
</dbReference>
<dbReference type="InterPro" id="IPR052030">
    <property type="entry name" value="Peptidase_M20/M20A_hydrolases"/>
</dbReference>
<accession>R7TE65</accession>
<dbReference type="STRING" id="283909.R7TE65"/>
<dbReference type="SUPFAM" id="SSF55031">
    <property type="entry name" value="Bacterial exopeptidase dimerisation domain"/>
    <property type="match status" value="1"/>
</dbReference>
<dbReference type="InterPro" id="IPR036264">
    <property type="entry name" value="Bact_exopeptidase_dim_dom"/>
</dbReference>
<dbReference type="AlphaFoldDB" id="R7TE65"/>
<dbReference type="Pfam" id="PF01546">
    <property type="entry name" value="Peptidase_M20"/>
    <property type="match status" value="1"/>
</dbReference>
<dbReference type="CDD" id="cd05672">
    <property type="entry name" value="M20_ACY1L2-like"/>
    <property type="match status" value="1"/>
</dbReference>
<protein>
    <recommendedName>
        <fullName evidence="1">Peptidase M20 domain-containing protein 2</fullName>
    </recommendedName>
</protein>